<dbReference type="PANTHER" id="PTHR33418">
    <property type="entry name" value="HELICASE-ASSOCIATED"/>
    <property type="match status" value="1"/>
</dbReference>
<reference evidence="2 3" key="1">
    <citation type="journal article" date="2021" name="Microbiol. Resour. Announc.">
        <title>Complete Genome Sequences of Two Rhodococcus sp. Strains with Large and Linear Chromosomes, Isolated from Apple Rhizosphere.</title>
        <authorList>
            <person name="Benning S."/>
            <person name="Brugnone N."/>
            <person name="Siani R."/>
            <person name="Kublik S."/>
            <person name="Schloter M."/>
            <person name="Rad V."/>
        </authorList>
    </citation>
    <scope>NUCLEOTIDE SEQUENCE [LARGE SCALE GENOMIC DNA]</scope>
    <source>
        <strain evidence="2 3">R79</strain>
    </source>
</reference>
<dbReference type="Proteomes" id="UP000662986">
    <property type="component" value="Plasmid unnamed5"/>
</dbReference>
<evidence type="ECO:0000313" key="3">
    <source>
        <dbReference type="Proteomes" id="UP000662986"/>
    </source>
</evidence>
<dbReference type="InterPro" id="IPR005114">
    <property type="entry name" value="Helicase_assoc"/>
</dbReference>
<evidence type="ECO:0000313" key="2">
    <source>
        <dbReference type="EMBL" id="QSE87193.1"/>
    </source>
</evidence>
<keyword evidence="3" id="KW-1185">Reference proteome</keyword>
<accession>A0A974VWF7</accession>
<protein>
    <submittedName>
        <fullName evidence="2">Helicase associated domain-containing protein</fullName>
    </submittedName>
</protein>
<name>A0A974VWF7_9NOCA</name>
<proteinExistence type="predicted"/>
<geneLocation type="plasmid" evidence="2 3">
    <name>unnamed5</name>
</geneLocation>
<sequence length="198" mass="23161">MKSSRESLRSSGEKAEFKHIPGNHVVCGSLSERIGIRNRRPPRDSGRTVNPMLEWPIADRWEEGVGRLLDYVDHHGHARVPRSYTIDGYRLGKWVNRQRSRRRAGTLDPDRERRLQDVPGWTWAARADKWEDGFGRLLDYVEHHGHARVPRSYTIDGYRLGTWIDRQRRRRIAGTVDPDCERRLEELPGWTWKASSST</sequence>
<dbReference type="EMBL" id="CP070614">
    <property type="protein sequence ID" value="QSE87193.1"/>
    <property type="molecule type" value="Genomic_DNA"/>
</dbReference>
<dbReference type="Gene3D" id="6.10.140.530">
    <property type="match status" value="2"/>
</dbReference>
<keyword evidence="2" id="KW-0614">Plasmid</keyword>
<feature type="domain" description="Helicase-associated" evidence="1">
    <location>
        <begin position="127"/>
        <end position="188"/>
    </location>
</feature>
<reference evidence="2 3" key="2">
    <citation type="journal article" date="2022" name="Arch. Microbiol.">
        <title>Rhodococcus pseudokoreensis sp. nov. isolated from the rhizosphere of young M26 apple rootstocks.</title>
        <authorList>
            <person name="Kampfer P."/>
            <person name="Glaeser S.P."/>
            <person name="Blom J."/>
            <person name="Wolf J."/>
            <person name="Benning S."/>
            <person name="Schloter M."/>
            <person name="Neumann-Schaal M."/>
        </authorList>
    </citation>
    <scope>NUCLEOTIDE SEQUENCE [LARGE SCALE GENOMIC DNA]</scope>
    <source>
        <strain evidence="2 3">R79</strain>
    </source>
</reference>
<organism evidence="2 3">
    <name type="scientific">Rhodococcus pseudokoreensis</name>
    <dbReference type="NCBI Taxonomy" id="2811421"/>
    <lineage>
        <taxon>Bacteria</taxon>
        <taxon>Bacillati</taxon>
        <taxon>Actinomycetota</taxon>
        <taxon>Actinomycetes</taxon>
        <taxon>Mycobacteriales</taxon>
        <taxon>Nocardiaceae</taxon>
        <taxon>Rhodococcus</taxon>
    </lineage>
</organism>
<gene>
    <name evidence="2" type="ORF">JWS13_00340</name>
</gene>
<evidence type="ECO:0000259" key="1">
    <source>
        <dbReference type="Pfam" id="PF03457"/>
    </source>
</evidence>
<dbReference type="Pfam" id="PF03457">
    <property type="entry name" value="HA"/>
    <property type="match status" value="2"/>
</dbReference>
<dbReference type="PANTHER" id="PTHR33418:SF1">
    <property type="entry name" value="HELICASE-ASSOCIATED DOMAIN-CONTAINING PROTEIN"/>
    <property type="match status" value="1"/>
</dbReference>
<feature type="domain" description="Helicase-associated" evidence="1">
    <location>
        <begin position="59"/>
        <end position="118"/>
    </location>
</feature>